<dbReference type="Proteomes" id="UP001362999">
    <property type="component" value="Unassembled WGS sequence"/>
</dbReference>
<proteinExistence type="predicted"/>
<dbReference type="SUPFAM" id="SSF56112">
    <property type="entry name" value="Protein kinase-like (PK-like)"/>
    <property type="match status" value="1"/>
</dbReference>
<gene>
    <name evidence="1" type="ORF">R3P38DRAFT_3213741</name>
</gene>
<sequence length="552" mass="63836">MATASRPFLSTPPHTTVQFLTVAFEFLVEQAVTVEWEVSRAVQGAMVKAQTFTSRTLIDGPRISTVMEVNLCAAWYQKALHITSDVSDYPGDQVSSVVESNFRKIPWGDVDLQREIYVDDRLYDELDGERKRRKVVRIVCSTQLDGRDFIVANYHSKSAEQEWKNDVEQYMNIRHQNILQLYGIVRFRNICAAVFHGDFIPLQSFLDRYEHCSISTLYIHAYVGREFTDALKYLESSYGSYFNHYTLLIRRSTGRLCIDLAGNDHRRVLVEMKPDRTLHNTSPLELLSFVDPSRIFKLMSLKQFHSMWKAYQSYGHLALPFTAPVMLGSVYRHTSTEQHNTIEVIALNHNCAPDIEDWVHDYYPSDAFIFKLDNGWTRLSYCDRNNSAEIYFSLAYGLDNWPLAIQWLHRKLANKPQPYLFLCPTKDFQLEPMSPVFKWPDRGAYWSLDPSGTGELSIQQAKELGLPTIQLSTHVWVSSWDDSVYVALREFHRREGFDPARQDPAIHLKEPLLKLFSDEFLFVAEDDEAVLDYGTISEANGIDSEEEEHVVY</sequence>
<dbReference type="AlphaFoldDB" id="A0AAW0ADI7"/>
<accession>A0AAW0ADI7</accession>
<protein>
    <submittedName>
        <fullName evidence="1">Uncharacterized protein</fullName>
    </submittedName>
</protein>
<reference evidence="1 2" key="1">
    <citation type="journal article" date="2024" name="J Genomics">
        <title>Draft genome sequencing and assembly of Favolaschia claudopus CIRM-BRFM 2984 isolated from oak limbs.</title>
        <authorList>
            <person name="Navarro D."/>
            <person name="Drula E."/>
            <person name="Chaduli D."/>
            <person name="Cazenave R."/>
            <person name="Ahrendt S."/>
            <person name="Wang J."/>
            <person name="Lipzen A."/>
            <person name="Daum C."/>
            <person name="Barry K."/>
            <person name="Grigoriev I.V."/>
            <person name="Favel A."/>
            <person name="Rosso M.N."/>
            <person name="Martin F."/>
        </authorList>
    </citation>
    <scope>NUCLEOTIDE SEQUENCE [LARGE SCALE GENOMIC DNA]</scope>
    <source>
        <strain evidence="1 2">CIRM-BRFM 2984</strain>
    </source>
</reference>
<organism evidence="1 2">
    <name type="scientific">Favolaschia claudopus</name>
    <dbReference type="NCBI Taxonomy" id="2862362"/>
    <lineage>
        <taxon>Eukaryota</taxon>
        <taxon>Fungi</taxon>
        <taxon>Dikarya</taxon>
        <taxon>Basidiomycota</taxon>
        <taxon>Agaricomycotina</taxon>
        <taxon>Agaricomycetes</taxon>
        <taxon>Agaricomycetidae</taxon>
        <taxon>Agaricales</taxon>
        <taxon>Marasmiineae</taxon>
        <taxon>Mycenaceae</taxon>
        <taxon>Favolaschia</taxon>
    </lineage>
</organism>
<keyword evidence="2" id="KW-1185">Reference proteome</keyword>
<dbReference type="EMBL" id="JAWWNJ010000074">
    <property type="protein sequence ID" value="KAK7006951.1"/>
    <property type="molecule type" value="Genomic_DNA"/>
</dbReference>
<evidence type="ECO:0000313" key="2">
    <source>
        <dbReference type="Proteomes" id="UP001362999"/>
    </source>
</evidence>
<dbReference type="InterPro" id="IPR011009">
    <property type="entry name" value="Kinase-like_dom_sf"/>
</dbReference>
<comment type="caution">
    <text evidence="1">The sequence shown here is derived from an EMBL/GenBank/DDBJ whole genome shotgun (WGS) entry which is preliminary data.</text>
</comment>
<name>A0AAW0ADI7_9AGAR</name>
<evidence type="ECO:0000313" key="1">
    <source>
        <dbReference type="EMBL" id="KAK7006951.1"/>
    </source>
</evidence>